<gene>
    <name evidence="1" type="ORF">CLV45_3255</name>
</gene>
<dbReference type="EMBL" id="PGFA01000002">
    <property type="protein sequence ID" value="PJJ54909.1"/>
    <property type="molecule type" value="Genomic_DNA"/>
</dbReference>
<evidence type="ECO:0000313" key="2">
    <source>
        <dbReference type="Proteomes" id="UP000228535"/>
    </source>
</evidence>
<organism evidence="1 2">
    <name type="scientific">Hymenobacter chitinivorans DSM 11115</name>
    <dbReference type="NCBI Taxonomy" id="1121954"/>
    <lineage>
        <taxon>Bacteria</taxon>
        <taxon>Pseudomonadati</taxon>
        <taxon>Bacteroidota</taxon>
        <taxon>Cytophagia</taxon>
        <taxon>Cytophagales</taxon>
        <taxon>Hymenobacteraceae</taxon>
        <taxon>Hymenobacter</taxon>
    </lineage>
</organism>
<sequence>MNLPLQHSQVEPRAAARSSRCPDWITYAAEQARQGNRSAENTPPKASK</sequence>
<reference evidence="1 2" key="1">
    <citation type="submission" date="2017-11" db="EMBL/GenBank/DDBJ databases">
        <title>Genomic Encyclopedia of Archaeal and Bacterial Type Strains, Phase II (KMG-II): From Individual Species to Whole Genera.</title>
        <authorList>
            <person name="Goeker M."/>
        </authorList>
    </citation>
    <scope>NUCLEOTIDE SEQUENCE [LARGE SCALE GENOMIC DNA]</scope>
    <source>
        <strain evidence="1 2">DSM 11115</strain>
    </source>
</reference>
<protein>
    <submittedName>
        <fullName evidence="1">Uncharacterized protein</fullName>
    </submittedName>
</protein>
<comment type="caution">
    <text evidence="1">The sequence shown here is derived from an EMBL/GenBank/DDBJ whole genome shotgun (WGS) entry which is preliminary data.</text>
</comment>
<proteinExistence type="predicted"/>
<keyword evidence="2" id="KW-1185">Reference proteome</keyword>
<accession>A0A2M9BAE0</accession>
<name>A0A2M9BAE0_9BACT</name>
<dbReference type="Proteomes" id="UP000228535">
    <property type="component" value="Unassembled WGS sequence"/>
</dbReference>
<evidence type="ECO:0000313" key="1">
    <source>
        <dbReference type="EMBL" id="PJJ54909.1"/>
    </source>
</evidence>
<dbReference type="AlphaFoldDB" id="A0A2M9BAE0"/>